<dbReference type="EC" id="3.6.-.-" evidence="6"/>
<dbReference type="SUPFAM" id="SSF52540">
    <property type="entry name" value="P-loop containing nucleoside triphosphate hydrolases"/>
    <property type="match status" value="1"/>
</dbReference>
<keyword evidence="2 6" id="KW-0819">tRNA processing</keyword>
<feature type="domain" description="TrmE-type G" evidence="8">
    <location>
        <begin position="221"/>
        <end position="377"/>
    </location>
</feature>
<dbReference type="CDD" id="cd04164">
    <property type="entry name" value="trmE"/>
    <property type="match status" value="1"/>
</dbReference>
<dbReference type="Gene3D" id="3.40.50.300">
    <property type="entry name" value="P-loop containing nucleotide triphosphate hydrolases"/>
    <property type="match status" value="1"/>
</dbReference>
<evidence type="ECO:0000313" key="9">
    <source>
        <dbReference type="EMBL" id="MFC4805379.1"/>
    </source>
</evidence>
<comment type="function">
    <text evidence="6">Exhibits a very high intrinsic GTPase hydrolysis rate. Involved in the addition of a carboxymethylaminomethyl (cmnm) group at the wobble position (U34) of certain tRNAs, forming tRNA-cmnm(5)s(2)U34.</text>
</comment>
<proteinExistence type="inferred from homology"/>
<feature type="binding site" evidence="6">
    <location>
        <position position="252"/>
    </location>
    <ligand>
        <name>K(+)</name>
        <dbReference type="ChEBI" id="CHEBI:29103"/>
    </ligand>
</feature>
<evidence type="ECO:0000256" key="4">
    <source>
        <dbReference type="ARBA" id="ARBA00022958"/>
    </source>
</evidence>
<feature type="binding site" evidence="6">
    <location>
        <position position="231"/>
    </location>
    <ligand>
        <name>K(+)</name>
        <dbReference type="ChEBI" id="CHEBI:29103"/>
    </ligand>
</feature>
<feature type="binding site" evidence="6">
    <location>
        <position position="235"/>
    </location>
    <ligand>
        <name>Mg(2+)</name>
        <dbReference type="ChEBI" id="CHEBI:18420"/>
    </ligand>
</feature>
<dbReference type="Gene3D" id="1.20.120.430">
    <property type="entry name" value="tRNA modification GTPase MnmE domain 2"/>
    <property type="match status" value="1"/>
</dbReference>
<dbReference type="Gene3D" id="3.30.1360.120">
    <property type="entry name" value="Probable tRNA modification gtpase trme, domain 1"/>
    <property type="match status" value="1"/>
</dbReference>
<feature type="binding site" evidence="6">
    <location>
        <begin position="250"/>
        <end position="256"/>
    </location>
    <ligand>
        <name>GTP</name>
        <dbReference type="ChEBI" id="CHEBI:37565"/>
    </ligand>
</feature>
<feature type="binding site" evidence="6">
    <location>
        <position position="456"/>
    </location>
    <ligand>
        <name>(6S)-5-formyl-5,6,7,8-tetrahydrofolate</name>
        <dbReference type="ChEBI" id="CHEBI:57457"/>
    </ligand>
</feature>
<dbReference type="PANTHER" id="PTHR42714">
    <property type="entry name" value="TRNA MODIFICATION GTPASE GTPBP3"/>
    <property type="match status" value="1"/>
</dbReference>
<comment type="caution">
    <text evidence="9">The sequence shown here is derived from an EMBL/GenBank/DDBJ whole genome shotgun (WGS) entry which is preliminary data.</text>
</comment>
<comment type="subunit">
    <text evidence="6">Homodimer. Heterotetramer of two MnmE and two MnmG subunits.</text>
</comment>
<evidence type="ECO:0000256" key="6">
    <source>
        <dbReference type="HAMAP-Rule" id="MF_00379"/>
    </source>
</evidence>
<feature type="binding site" evidence="6">
    <location>
        <position position="24"/>
    </location>
    <ligand>
        <name>(6S)-5-formyl-5,6,7,8-tetrahydrofolate</name>
        <dbReference type="ChEBI" id="CHEBI:57457"/>
    </ligand>
</feature>
<evidence type="ECO:0000259" key="8">
    <source>
        <dbReference type="PROSITE" id="PS51709"/>
    </source>
</evidence>
<feature type="binding site" evidence="6">
    <location>
        <position position="86"/>
    </location>
    <ligand>
        <name>(6S)-5-formyl-5,6,7,8-tetrahydrofolate</name>
        <dbReference type="ChEBI" id="CHEBI:57457"/>
    </ligand>
</feature>
<reference evidence="10" key="1">
    <citation type="journal article" date="2019" name="Int. J. Syst. Evol. Microbiol.">
        <title>The Global Catalogue of Microorganisms (GCM) 10K type strain sequencing project: providing services to taxonomists for standard genome sequencing and annotation.</title>
        <authorList>
            <consortium name="The Broad Institute Genomics Platform"/>
            <consortium name="The Broad Institute Genome Sequencing Center for Infectious Disease"/>
            <person name="Wu L."/>
            <person name="Ma J."/>
        </authorList>
    </citation>
    <scope>NUCLEOTIDE SEQUENCE [LARGE SCALE GENOMIC DNA]</scope>
    <source>
        <strain evidence="10">CCUG 46385</strain>
    </source>
</reference>
<keyword evidence="6" id="KW-0460">Magnesium</keyword>
<dbReference type="NCBIfam" id="TIGR00231">
    <property type="entry name" value="small_GTP"/>
    <property type="match status" value="1"/>
</dbReference>
<organism evidence="9 10">
    <name type="scientific">Filifactor villosus</name>
    <dbReference type="NCBI Taxonomy" id="29374"/>
    <lineage>
        <taxon>Bacteria</taxon>
        <taxon>Bacillati</taxon>
        <taxon>Bacillota</taxon>
        <taxon>Clostridia</taxon>
        <taxon>Peptostreptococcales</taxon>
        <taxon>Filifactoraceae</taxon>
        <taxon>Filifactor</taxon>
    </lineage>
</organism>
<dbReference type="InterPro" id="IPR027266">
    <property type="entry name" value="TrmE/GcvT-like"/>
</dbReference>
<keyword evidence="3 6" id="KW-0547">Nucleotide-binding</keyword>
<protein>
    <recommendedName>
        <fullName evidence="6">tRNA modification GTPase MnmE</fullName>
        <ecNumber evidence="6">3.6.-.-</ecNumber>
    </recommendedName>
</protein>
<comment type="caution">
    <text evidence="6">Lacks conserved residue(s) required for the propagation of feature annotation.</text>
</comment>
<evidence type="ECO:0000313" key="10">
    <source>
        <dbReference type="Proteomes" id="UP001595916"/>
    </source>
</evidence>
<keyword evidence="6" id="KW-0963">Cytoplasm</keyword>
<dbReference type="NCBIfam" id="NF003661">
    <property type="entry name" value="PRK05291.1-3"/>
    <property type="match status" value="1"/>
</dbReference>
<dbReference type="InterPro" id="IPR006073">
    <property type="entry name" value="GTP-bd"/>
</dbReference>
<dbReference type="PANTHER" id="PTHR42714:SF2">
    <property type="entry name" value="TRNA MODIFICATION GTPASE GTPBP3, MITOCHONDRIAL"/>
    <property type="match status" value="1"/>
</dbReference>
<dbReference type="Pfam" id="PF01926">
    <property type="entry name" value="MMR_HSR1"/>
    <property type="match status" value="1"/>
</dbReference>
<dbReference type="InterPro" id="IPR031168">
    <property type="entry name" value="G_TrmE"/>
</dbReference>
<dbReference type="EMBL" id="JBHSHL010000049">
    <property type="protein sequence ID" value="MFC4805379.1"/>
    <property type="molecule type" value="Genomic_DNA"/>
</dbReference>
<dbReference type="Pfam" id="PF10396">
    <property type="entry name" value="TrmE_N"/>
    <property type="match status" value="1"/>
</dbReference>
<dbReference type="InterPro" id="IPR004520">
    <property type="entry name" value="GTPase_MnmE"/>
</dbReference>
<feature type="binding site" evidence="6">
    <location>
        <position position="250"/>
    </location>
    <ligand>
        <name>K(+)</name>
        <dbReference type="ChEBI" id="CHEBI:29103"/>
    </ligand>
</feature>
<feature type="binding site" evidence="6">
    <location>
        <begin position="275"/>
        <end position="278"/>
    </location>
    <ligand>
        <name>GTP</name>
        <dbReference type="ChEBI" id="CHEBI:37565"/>
    </ligand>
</feature>
<dbReference type="InterPro" id="IPR018948">
    <property type="entry name" value="GTP-bd_TrmE_N"/>
</dbReference>
<comment type="cofactor">
    <cofactor evidence="6">
        <name>K(+)</name>
        <dbReference type="ChEBI" id="CHEBI:29103"/>
    </cofactor>
    <text evidence="6">Binds 1 potassium ion per subunit.</text>
</comment>
<dbReference type="RefSeq" id="WP_379788938.1">
    <property type="nucleotide sequence ID" value="NZ_JBHSHL010000049.1"/>
</dbReference>
<feature type="binding site" evidence="6">
    <location>
        <position position="256"/>
    </location>
    <ligand>
        <name>Mg(2+)</name>
        <dbReference type="ChEBI" id="CHEBI:18420"/>
    </ligand>
</feature>
<dbReference type="InterPro" id="IPR005225">
    <property type="entry name" value="Small_GTP-bd"/>
</dbReference>
<dbReference type="PROSITE" id="PS51709">
    <property type="entry name" value="G_TRME"/>
    <property type="match status" value="1"/>
</dbReference>
<comment type="similarity">
    <text evidence="1 6 7">Belongs to the TRAFAC class TrmE-Era-EngA-EngB-Septin-like GTPase superfamily. TrmE GTPase family.</text>
</comment>
<evidence type="ECO:0000256" key="5">
    <source>
        <dbReference type="ARBA" id="ARBA00023134"/>
    </source>
</evidence>
<sequence length="456" mass="51202">MYYIDDTIAAIATAPGEGGIGIIRISGKRALEVGEEVFSSFRGKKLVDYPGRLLYGHIVKQEEKLDEVLAVYLKAPHTYTTEDVVELHCHGGMMATRLVLEWVVYNGARMAEPGEFTKRAFLNGRIDLSQAEAIQDIISAKTSRSYAVAQSQLKGSLSEKIKKIRDKVTEDVAKITVAVDFPEEDTPEVTYEELRESMNSVWTQMTNLLSTFETGRMLKEGLKTAIVGKPNVGKSSLLNEMLEEQRAIVTDIEGTTRDVIEEMIMIEGIPLRIIDTAGIRTTEDVVEQIGVERSKQMMEEADLVLLLLDTSRELTQEDRDILSMSRGKKRILLLNKTDLPPLWTRGELDTRERILETSILKKEGIDALKKMIKDLVFRGEVVIDREGMLTNVRHKDALTKAIRSSEDALRSIGEELPLDILETDFKNCWDALGEITGESVSEDLLDTIFKNFCIGK</sequence>
<dbReference type="Pfam" id="PF12631">
    <property type="entry name" value="MnmE_helical"/>
    <property type="match status" value="1"/>
</dbReference>
<gene>
    <name evidence="6 9" type="primary">mnmE</name>
    <name evidence="6" type="synonym">trmE</name>
    <name evidence="9" type="ORF">ACFO4R_09825</name>
</gene>
<dbReference type="NCBIfam" id="TIGR00450">
    <property type="entry name" value="mnmE_trmE_thdF"/>
    <property type="match status" value="1"/>
</dbReference>
<evidence type="ECO:0000256" key="7">
    <source>
        <dbReference type="RuleBase" id="RU003313"/>
    </source>
</evidence>
<dbReference type="InterPro" id="IPR027368">
    <property type="entry name" value="MnmE_dom2"/>
</dbReference>
<dbReference type="InterPro" id="IPR027417">
    <property type="entry name" value="P-loop_NTPase"/>
</dbReference>
<dbReference type="HAMAP" id="MF_00379">
    <property type="entry name" value="GTPase_MnmE"/>
    <property type="match status" value="1"/>
</dbReference>
<feature type="binding site" evidence="6">
    <location>
        <begin position="231"/>
        <end position="236"/>
    </location>
    <ligand>
        <name>GTP</name>
        <dbReference type="ChEBI" id="CHEBI:37565"/>
    </ligand>
</feature>
<keyword evidence="10" id="KW-1185">Reference proteome</keyword>
<keyword evidence="4 6" id="KW-0630">Potassium</keyword>
<keyword evidence="6" id="KW-0479">Metal-binding</keyword>
<dbReference type="Proteomes" id="UP001595916">
    <property type="component" value="Unassembled WGS sequence"/>
</dbReference>
<evidence type="ECO:0000256" key="2">
    <source>
        <dbReference type="ARBA" id="ARBA00022694"/>
    </source>
</evidence>
<dbReference type="InterPro" id="IPR025867">
    <property type="entry name" value="MnmE_helical"/>
</dbReference>
<evidence type="ECO:0000256" key="1">
    <source>
        <dbReference type="ARBA" id="ARBA00011043"/>
    </source>
</evidence>
<comment type="subcellular location">
    <subcellularLocation>
        <location evidence="6">Cytoplasm</location>
    </subcellularLocation>
</comment>
<name>A0ABV9QS96_9FIRM</name>
<accession>A0ABV9QS96</accession>
<feature type="binding site" evidence="6">
    <location>
        <position position="255"/>
    </location>
    <ligand>
        <name>K(+)</name>
        <dbReference type="ChEBI" id="CHEBI:29103"/>
    </ligand>
</feature>
<keyword evidence="6" id="KW-0378">Hydrolase</keyword>
<dbReference type="CDD" id="cd14858">
    <property type="entry name" value="TrmE_N"/>
    <property type="match status" value="1"/>
</dbReference>
<feature type="binding site" evidence="6">
    <location>
        <position position="125"/>
    </location>
    <ligand>
        <name>(6S)-5-formyl-5,6,7,8-tetrahydrofolate</name>
        <dbReference type="ChEBI" id="CHEBI:57457"/>
    </ligand>
</feature>
<keyword evidence="5 6" id="KW-0342">GTP-binding</keyword>
<evidence type="ECO:0000256" key="3">
    <source>
        <dbReference type="ARBA" id="ARBA00022741"/>
    </source>
</evidence>